<dbReference type="EMBL" id="BOMM01000073">
    <property type="protein sequence ID" value="GIE15824.1"/>
    <property type="molecule type" value="Genomic_DNA"/>
</dbReference>
<reference evidence="1" key="1">
    <citation type="submission" date="2021-01" db="EMBL/GenBank/DDBJ databases">
        <title>Whole genome shotgun sequence of Actinoplanes ferrugineus NBRC 15555.</title>
        <authorList>
            <person name="Komaki H."/>
            <person name="Tamura T."/>
        </authorList>
    </citation>
    <scope>NUCLEOTIDE SEQUENCE</scope>
    <source>
        <strain evidence="1">NBRC 15555</strain>
    </source>
</reference>
<organism evidence="1 2">
    <name type="scientific">Paractinoplanes ferrugineus</name>
    <dbReference type="NCBI Taxonomy" id="113564"/>
    <lineage>
        <taxon>Bacteria</taxon>
        <taxon>Bacillati</taxon>
        <taxon>Actinomycetota</taxon>
        <taxon>Actinomycetes</taxon>
        <taxon>Micromonosporales</taxon>
        <taxon>Micromonosporaceae</taxon>
        <taxon>Paractinoplanes</taxon>
    </lineage>
</organism>
<protein>
    <submittedName>
        <fullName evidence="1">Phosphotransferase</fullName>
    </submittedName>
</protein>
<dbReference type="RefSeq" id="WP_203822177.1">
    <property type="nucleotide sequence ID" value="NZ_BAAABP010000030.1"/>
</dbReference>
<dbReference type="Proteomes" id="UP000598174">
    <property type="component" value="Unassembled WGS sequence"/>
</dbReference>
<accession>A0A919J940</accession>
<sequence length="320" mass="34830">MKANDWHDPAWVSSAHDWIEAHLDAKPTGWIEEVRVRPWSVTHRVPTSAGDRWFKANTPACAYEAPLATALAEWFPAAVLRPLAIDEQGWLLTADEGPTLRERMAADPGHWPREQTWSRMLQAYAVLQRAGAPHAEALVSLGVPDQRPHTLPAHLKSLLADPAVAADVDVAAVQAVPLDDWCAELSADGIPASVQHDDLTDANVFPTGPTGFRFFDWGDASIAHPFGSLLVALGFAAHVLGVGDGDPALARLRDAYLEPWTDLAPAATLRRSVSLSCRLGRVSRSLSWRRAVRDAALPVDDDFRTAAAFWLGELPQPPVV</sequence>
<dbReference type="InterPro" id="IPR011009">
    <property type="entry name" value="Kinase-like_dom_sf"/>
</dbReference>
<dbReference type="AlphaFoldDB" id="A0A919J940"/>
<name>A0A919J940_9ACTN</name>
<evidence type="ECO:0000313" key="1">
    <source>
        <dbReference type="EMBL" id="GIE15824.1"/>
    </source>
</evidence>
<proteinExistence type="predicted"/>
<evidence type="ECO:0000313" key="2">
    <source>
        <dbReference type="Proteomes" id="UP000598174"/>
    </source>
</evidence>
<gene>
    <name evidence="1" type="ORF">Afe05nite_76640</name>
</gene>
<comment type="caution">
    <text evidence="1">The sequence shown here is derived from an EMBL/GenBank/DDBJ whole genome shotgun (WGS) entry which is preliminary data.</text>
</comment>
<keyword evidence="2" id="KW-1185">Reference proteome</keyword>
<dbReference type="SUPFAM" id="SSF56112">
    <property type="entry name" value="Protein kinase-like (PK-like)"/>
    <property type="match status" value="1"/>
</dbReference>